<accession>A0A816JGW8</accession>
<reference evidence="1" key="1">
    <citation type="submission" date="2021-01" db="EMBL/GenBank/DDBJ databases">
        <authorList>
            <consortium name="Genoscope - CEA"/>
            <person name="William W."/>
        </authorList>
    </citation>
    <scope>NUCLEOTIDE SEQUENCE</scope>
</reference>
<protein>
    <submittedName>
        <fullName evidence="1">(rape) hypothetical protein</fullName>
    </submittedName>
</protein>
<sequence>MERERERERGLLTVGNEKRFAENRRGMKILWDDECWFSVAKTLSPMAGRFSSVSISLRDFRLKTQVDKPEDCYHN</sequence>
<name>A0A816JGW8_BRANA</name>
<gene>
    <name evidence="1" type="ORF">DARMORV10_C04P57750.1</name>
</gene>
<organism evidence="1">
    <name type="scientific">Brassica napus</name>
    <name type="common">Rape</name>
    <dbReference type="NCBI Taxonomy" id="3708"/>
    <lineage>
        <taxon>Eukaryota</taxon>
        <taxon>Viridiplantae</taxon>
        <taxon>Streptophyta</taxon>
        <taxon>Embryophyta</taxon>
        <taxon>Tracheophyta</taxon>
        <taxon>Spermatophyta</taxon>
        <taxon>Magnoliopsida</taxon>
        <taxon>eudicotyledons</taxon>
        <taxon>Gunneridae</taxon>
        <taxon>Pentapetalae</taxon>
        <taxon>rosids</taxon>
        <taxon>malvids</taxon>
        <taxon>Brassicales</taxon>
        <taxon>Brassicaceae</taxon>
        <taxon>Brassiceae</taxon>
        <taxon>Brassica</taxon>
    </lineage>
</organism>
<dbReference type="EMBL" id="HG994368">
    <property type="protein sequence ID" value="CAF1863611.1"/>
    <property type="molecule type" value="Genomic_DNA"/>
</dbReference>
<dbReference type="AlphaFoldDB" id="A0A816JGW8"/>
<evidence type="ECO:0000313" key="1">
    <source>
        <dbReference type="EMBL" id="CAF1863611.1"/>
    </source>
</evidence>
<proteinExistence type="predicted"/>
<dbReference type="Proteomes" id="UP001295469">
    <property type="component" value="Chromosome C04"/>
</dbReference>